<proteinExistence type="predicted"/>
<keyword evidence="7" id="KW-0804">Transcription</keyword>
<organism evidence="12 13">
    <name type="scientific">Morella rubra</name>
    <name type="common">Chinese bayberry</name>
    <dbReference type="NCBI Taxonomy" id="262757"/>
    <lineage>
        <taxon>Eukaryota</taxon>
        <taxon>Viridiplantae</taxon>
        <taxon>Streptophyta</taxon>
        <taxon>Embryophyta</taxon>
        <taxon>Tracheophyta</taxon>
        <taxon>Spermatophyta</taxon>
        <taxon>Magnoliopsida</taxon>
        <taxon>eudicotyledons</taxon>
        <taxon>Gunneridae</taxon>
        <taxon>Pentapetalae</taxon>
        <taxon>rosids</taxon>
        <taxon>fabids</taxon>
        <taxon>Fagales</taxon>
        <taxon>Myricaceae</taxon>
        <taxon>Morella</taxon>
    </lineage>
</organism>
<feature type="region of interest" description="Disordered" evidence="9">
    <location>
        <begin position="875"/>
        <end position="928"/>
    </location>
</feature>
<dbReference type="PANTHER" id="PTHR46245:SF2">
    <property type="entry name" value="B3 DOMAIN-CONTAINING TRANSCRIPTION REPRESSOR VAL2"/>
    <property type="match status" value="1"/>
</dbReference>
<dbReference type="InterPro" id="IPR015300">
    <property type="entry name" value="DNA-bd_pseudobarrel_sf"/>
</dbReference>
<dbReference type="EMBL" id="RXIC02000020">
    <property type="protein sequence ID" value="KAB1224635.1"/>
    <property type="molecule type" value="Genomic_DNA"/>
</dbReference>
<keyword evidence="8" id="KW-0539">Nucleus</keyword>
<dbReference type="Pfam" id="PF25813">
    <property type="entry name" value="zf_VAL1_N"/>
    <property type="match status" value="1"/>
</dbReference>
<dbReference type="AlphaFoldDB" id="A0A6A1WH84"/>
<feature type="domain" description="TF-B3" evidence="10">
    <location>
        <begin position="341"/>
        <end position="442"/>
    </location>
</feature>
<dbReference type="Gene3D" id="3.30.40.100">
    <property type="match status" value="1"/>
</dbReference>
<dbReference type="PROSITE" id="PS50863">
    <property type="entry name" value="B3"/>
    <property type="match status" value="1"/>
</dbReference>
<dbReference type="SMART" id="SM01019">
    <property type="entry name" value="B3"/>
    <property type="match status" value="1"/>
</dbReference>
<dbReference type="GO" id="GO:0005634">
    <property type="term" value="C:nucleus"/>
    <property type="evidence" value="ECO:0007669"/>
    <property type="project" value="UniProtKB-SubCell"/>
</dbReference>
<dbReference type="GO" id="GO:0003677">
    <property type="term" value="F:DNA binding"/>
    <property type="evidence" value="ECO:0007669"/>
    <property type="project" value="UniProtKB-KW"/>
</dbReference>
<feature type="region of interest" description="Disordered" evidence="9">
    <location>
        <begin position="758"/>
        <end position="845"/>
    </location>
</feature>
<dbReference type="OrthoDB" id="757982at2759"/>
<dbReference type="Proteomes" id="UP000516437">
    <property type="component" value="Chromosome 2"/>
</dbReference>
<dbReference type="InterPro" id="IPR011124">
    <property type="entry name" value="Znf_CW"/>
</dbReference>
<comment type="subcellular location">
    <subcellularLocation>
        <location evidence="1">Nucleus</location>
    </subcellularLocation>
</comment>
<evidence type="ECO:0000256" key="2">
    <source>
        <dbReference type="ARBA" id="ARBA00022723"/>
    </source>
</evidence>
<dbReference type="CDD" id="cd10017">
    <property type="entry name" value="B3_DNA"/>
    <property type="match status" value="1"/>
</dbReference>
<evidence type="ECO:0000256" key="1">
    <source>
        <dbReference type="ARBA" id="ARBA00004123"/>
    </source>
</evidence>
<dbReference type="SUPFAM" id="SSF101936">
    <property type="entry name" value="DNA-binding pseudobarrel domain"/>
    <property type="match status" value="1"/>
</dbReference>
<dbReference type="InterPro" id="IPR057743">
    <property type="entry name" value="Zfn_VAL1-3_N"/>
</dbReference>
<evidence type="ECO:0000259" key="10">
    <source>
        <dbReference type="PROSITE" id="PS50863"/>
    </source>
</evidence>
<keyword evidence="6" id="KW-0238">DNA-binding</keyword>
<dbReference type="GO" id="GO:0008270">
    <property type="term" value="F:zinc ion binding"/>
    <property type="evidence" value="ECO:0007669"/>
    <property type="project" value="UniProtKB-KW"/>
</dbReference>
<evidence type="ECO:0000313" key="13">
    <source>
        <dbReference type="Proteomes" id="UP000516437"/>
    </source>
</evidence>
<dbReference type="GO" id="GO:0006355">
    <property type="term" value="P:regulation of DNA-templated transcription"/>
    <property type="evidence" value="ECO:0007669"/>
    <property type="project" value="UniProtKB-ARBA"/>
</dbReference>
<keyword evidence="2" id="KW-0479">Metal-binding</keyword>
<feature type="compositionally biased region" description="Basic and acidic residues" evidence="9">
    <location>
        <begin position="800"/>
        <end position="816"/>
    </location>
</feature>
<dbReference type="PANTHER" id="PTHR46245">
    <property type="entry name" value="B3 DOMAIN-CONTAINING PROTEIN OS07G0563300"/>
    <property type="match status" value="1"/>
</dbReference>
<name>A0A6A1WH84_9ROSI</name>
<evidence type="ECO:0000256" key="8">
    <source>
        <dbReference type="ARBA" id="ARBA00023242"/>
    </source>
</evidence>
<keyword evidence="3" id="KW-0863">Zinc-finger</keyword>
<accession>A0A6A1WH84</accession>
<evidence type="ECO:0000256" key="6">
    <source>
        <dbReference type="ARBA" id="ARBA00023125"/>
    </source>
</evidence>
<dbReference type="InterPro" id="IPR003340">
    <property type="entry name" value="B3_DNA-bd"/>
</dbReference>
<sequence>MASKTCMNVLCGVSSSTEWGKGWALRSGEFASLCEKCGSAYEQSIFCDVFHPKESGWRECFLCGKRLHCGCIASNSLLELLDCGGVSCIRCAKKSGIATSSSERPNGLGTPIVDKANELCSTSMDNQLDGSSADKIKLIRLGQSIEGDGLRHLLHNGDTNGSFGKLKQEEVLPAVGEIGITCFSNFNPACNGSSNTTKPEMYRTNMGTKDLYEPLPQTNLSMSLGDTSGSPNPLTGAVFDEREITKMSSPFLQGPRSRHLLPKPPRSAIASGLESNAGVVSQIRVARPPAEGRGKNQLLPRYWPRITDQELQQISGEYPFYVVVSLTVISSSSNSTIVPLFEKMLSASDAGRIGRLVLPKACAEAYFPPISQPEGLPLRIQDVKGKEWVFQFRFWPNNNSRMYVLEGVTPCIQSMQLQAGDTVTFSRMDPGGKLIMGFRKASTSAAVQDTYPSAIPNGAHSSETLFSGVFENLPIISGYSGLLQSLKGSTDPHFNAVHKHLNSASGDVSWCKSEKHEDRTREGLLLPSVLAPERKRARNIGSKSRRLLIDSQDALELKLTWEEAQDLLYPPPTLKPSVVVIEDHEFEEYDEPPVLGKRSIFVARSNGGQEQWAQCDTCSKWRRLPVDVLLPPKWTCAENAWDQSRCSCSAPDELSSRDLENLLKLNKEFKKRRIVTSHRPNQGHESSGLDALANAAILGDNVGDPGTTSVATTTRHPRHRPGCSCIVCIQPPSGKGKHKPTCTCTVCMAVKRRFKTLMMRKKKRQSEREAEIDQRNQQTWGSRDDTEVDSNSRHASSHPDPSENEARSGTELESKSQSKLAETGKGQLDLNFHPDREEELQVGSKRESMLSLLQVANRPLETYLKQNGLTSLINEEQASSASHVPSEATNENEGRPNEDCGLVSTVQELEGGDEEDCGPDQSQNDPQS</sequence>
<dbReference type="Pfam" id="PF07496">
    <property type="entry name" value="zf-CW"/>
    <property type="match status" value="1"/>
</dbReference>
<comment type="caution">
    <text evidence="12">The sequence shown here is derived from an EMBL/GenBank/DDBJ whole genome shotgun (WGS) entry which is preliminary data.</text>
</comment>
<keyword evidence="13" id="KW-1185">Reference proteome</keyword>
<evidence type="ECO:0000256" key="4">
    <source>
        <dbReference type="ARBA" id="ARBA00022833"/>
    </source>
</evidence>
<reference evidence="12 13" key="1">
    <citation type="journal article" date="2019" name="Plant Biotechnol. J.">
        <title>The red bayberry genome and genetic basis of sex determination.</title>
        <authorList>
            <person name="Jia H.M."/>
            <person name="Jia H.J."/>
            <person name="Cai Q.L."/>
            <person name="Wang Y."/>
            <person name="Zhao H.B."/>
            <person name="Yang W.F."/>
            <person name="Wang G.Y."/>
            <person name="Li Y.H."/>
            <person name="Zhan D.L."/>
            <person name="Shen Y.T."/>
            <person name="Niu Q.F."/>
            <person name="Chang L."/>
            <person name="Qiu J."/>
            <person name="Zhao L."/>
            <person name="Xie H.B."/>
            <person name="Fu W.Y."/>
            <person name="Jin J."/>
            <person name="Li X.W."/>
            <person name="Jiao Y."/>
            <person name="Zhou C.C."/>
            <person name="Tu T."/>
            <person name="Chai C.Y."/>
            <person name="Gao J.L."/>
            <person name="Fan L.J."/>
            <person name="van de Weg E."/>
            <person name="Wang J.Y."/>
            <person name="Gao Z.S."/>
        </authorList>
    </citation>
    <scope>NUCLEOTIDE SEQUENCE [LARGE SCALE GENOMIC DNA]</scope>
    <source>
        <tissue evidence="12">Leaves</tissue>
    </source>
</reference>
<dbReference type="Pfam" id="PF02362">
    <property type="entry name" value="B3"/>
    <property type="match status" value="1"/>
</dbReference>
<keyword evidence="5" id="KW-0805">Transcription regulation</keyword>
<feature type="compositionally biased region" description="Polar residues" evidence="9">
    <location>
        <begin position="875"/>
        <end position="891"/>
    </location>
</feature>
<evidence type="ECO:0000256" key="9">
    <source>
        <dbReference type="SAM" id="MobiDB-lite"/>
    </source>
</evidence>
<keyword evidence="4" id="KW-0862">Zinc</keyword>
<evidence type="ECO:0000256" key="5">
    <source>
        <dbReference type="ARBA" id="ARBA00023015"/>
    </source>
</evidence>
<dbReference type="Gene3D" id="2.40.330.10">
    <property type="entry name" value="DNA-binding pseudobarrel domain"/>
    <property type="match status" value="1"/>
</dbReference>
<evidence type="ECO:0000259" key="11">
    <source>
        <dbReference type="PROSITE" id="PS51050"/>
    </source>
</evidence>
<evidence type="ECO:0000313" key="12">
    <source>
        <dbReference type="EMBL" id="KAB1224635.1"/>
    </source>
</evidence>
<gene>
    <name evidence="12" type="ORF">CJ030_MR2G016983</name>
</gene>
<dbReference type="PROSITE" id="PS51050">
    <property type="entry name" value="ZF_CW"/>
    <property type="match status" value="1"/>
</dbReference>
<evidence type="ECO:0000256" key="7">
    <source>
        <dbReference type="ARBA" id="ARBA00023163"/>
    </source>
</evidence>
<protein>
    <recommendedName>
        <fullName evidence="14">B3 domain-containing transcription repressor VAL2</fullName>
    </recommendedName>
</protein>
<evidence type="ECO:0008006" key="14">
    <source>
        <dbReference type="Google" id="ProtNLM"/>
    </source>
</evidence>
<dbReference type="FunFam" id="2.40.330.10:FF:000006">
    <property type="entry name" value="B3 domain-containing transcription repressor VAL1"/>
    <property type="match status" value="1"/>
</dbReference>
<evidence type="ECO:0000256" key="3">
    <source>
        <dbReference type="ARBA" id="ARBA00022771"/>
    </source>
</evidence>
<feature type="domain" description="CW-type" evidence="11">
    <location>
        <begin position="606"/>
        <end position="656"/>
    </location>
</feature>